<gene>
    <name evidence="1" type="ORF">GE061_012802</name>
</gene>
<dbReference type="AlphaFoldDB" id="A0A6A4KC59"/>
<accession>A0A6A4KC59</accession>
<evidence type="ECO:0000313" key="2">
    <source>
        <dbReference type="Proteomes" id="UP000466442"/>
    </source>
</evidence>
<protein>
    <recommendedName>
        <fullName evidence="3">Cathepsin propeptide inhibitor domain-containing protein</fullName>
    </recommendedName>
</protein>
<dbReference type="EMBL" id="WIXP02000004">
    <property type="protein sequence ID" value="KAF6212280.1"/>
    <property type="molecule type" value="Genomic_DNA"/>
</dbReference>
<sequence>MRNCVVLLLLGYVVYSETSVIEYAPKVLSTFRRVYQTAQNLYSGKSSRLFNKEFENFMARNKRHYKSQAEEKQRYFLWLVNYLEQLLTDPTRTEKVIDNEYDMTPEERKQEIFRKFGKRDGFK</sequence>
<keyword evidence="2" id="KW-1185">Reference proteome</keyword>
<evidence type="ECO:0008006" key="3">
    <source>
        <dbReference type="Google" id="ProtNLM"/>
    </source>
</evidence>
<comment type="caution">
    <text evidence="1">The sequence shown here is derived from an EMBL/GenBank/DDBJ whole genome shotgun (WGS) entry which is preliminary data.</text>
</comment>
<evidence type="ECO:0000313" key="1">
    <source>
        <dbReference type="EMBL" id="KAF6212280.1"/>
    </source>
</evidence>
<reference evidence="1" key="1">
    <citation type="journal article" date="2021" name="Mol. Ecol. Resour.">
        <title>Apolygus lucorum genome provides insights into omnivorousness and mesophyll feeding.</title>
        <authorList>
            <person name="Liu Y."/>
            <person name="Liu H."/>
            <person name="Wang H."/>
            <person name="Huang T."/>
            <person name="Liu B."/>
            <person name="Yang B."/>
            <person name="Yin L."/>
            <person name="Li B."/>
            <person name="Zhang Y."/>
            <person name="Zhang S."/>
            <person name="Jiang F."/>
            <person name="Zhang X."/>
            <person name="Ren Y."/>
            <person name="Wang B."/>
            <person name="Wang S."/>
            <person name="Lu Y."/>
            <person name="Wu K."/>
            <person name="Fan W."/>
            <person name="Wang G."/>
        </authorList>
    </citation>
    <scope>NUCLEOTIDE SEQUENCE</scope>
    <source>
        <strain evidence="1">12Hb</strain>
    </source>
</reference>
<organism evidence="1 2">
    <name type="scientific">Apolygus lucorum</name>
    <name type="common">Small green plant bug</name>
    <name type="synonym">Lygocoris lucorum</name>
    <dbReference type="NCBI Taxonomy" id="248454"/>
    <lineage>
        <taxon>Eukaryota</taxon>
        <taxon>Metazoa</taxon>
        <taxon>Ecdysozoa</taxon>
        <taxon>Arthropoda</taxon>
        <taxon>Hexapoda</taxon>
        <taxon>Insecta</taxon>
        <taxon>Pterygota</taxon>
        <taxon>Neoptera</taxon>
        <taxon>Paraneoptera</taxon>
        <taxon>Hemiptera</taxon>
        <taxon>Heteroptera</taxon>
        <taxon>Panheteroptera</taxon>
        <taxon>Cimicomorpha</taxon>
        <taxon>Miridae</taxon>
        <taxon>Mirini</taxon>
        <taxon>Apolygus</taxon>
    </lineage>
</organism>
<name>A0A6A4KC59_APOLU</name>
<proteinExistence type="predicted"/>
<dbReference type="Proteomes" id="UP000466442">
    <property type="component" value="Unassembled WGS sequence"/>
</dbReference>